<dbReference type="HAMAP" id="MF_00320">
    <property type="entry name" value="RNApol_arch_Rpo3"/>
    <property type="match status" value="1"/>
</dbReference>
<dbReference type="Gene3D" id="2.170.120.12">
    <property type="entry name" value="DNA-directed RNA polymerase, insert domain"/>
    <property type="match status" value="1"/>
</dbReference>
<comment type="caution">
    <text evidence="5">The sequence shown here is derived from an EMBL/GenBank/DDBJ whole genome shotgun (WGS) entry which is preliminary data.</text>
</comment>
<dbReference type="Pfam" id="PF01000">
    <property type="entry name" value="RNA_pol_A_bac"/>
    <property type="match status" value="1"/>
</dbReference>
<keyword evidence="1" id="KW-0240">DNA-directed RNA polymerase</keyword>
<dbReference type="Gene3D" id="3.30.1360.10">
    <property type="entry name" value="RNA polymerase, RBP11-like subunit"/>
    <property type="match status" value="1"/>
</dbReference>
<proteinExistence type="inferred from homology"/>
<reference evidence="5" key="1">
    <citation type="submission" date="2022-01" db="EMBL/GenBank/DDBJ databases">
        <title>Genome Sequence Resource for Two Populations of Ditylenchus destructor, the Migratory Endoparasitic Phytonematode.</title>
        <authorList>
            <person name="Zhang H."/>
            <person name="Lin R."/>
            <person name="Xie B."/>
        </authorList>
    </citation>
    <scope>NUCLEOTIDE SEQUENCE</scope>
    <source>
        <strain evidence="5">BazhouSP</strain>
    </source>
</reference>
<dbReference type="PANTHER" id="PTHR11800:SF13">
    <property type="entry name" value="DNA-DIRECTED RNA POLYMERASES I AND III SUBUNIT RPAC1"/>
    <property type="match status" value="1"/>
</dbReference>
<dbReference type="InterPro" id="IPR050518">
    <property type="entry name" value="Rpo3/RPB3_RNA_Pol_subunit"/>
</dbReference>
<dbReference type="GO" id="GO:0046983">
    <property type="term" value="F:protein dimerization activity"/>
    <property type="evidence" value="ECO:0007669"/>
    <property type="project" value="InterPro"/>
</dbReference>
<dbReference type="SUPFAM" id="SSF55257">
    <property type="entry name" value="RBP11-like subunits of RNA polymerase"/>
    <property type="match status" value="1"/>
</dbReference>
<evidence type="ECO:0000313" key="5">
    <source>
        <dbReference type="EMBL" id="KAI1720793.1"/>
    </source>
</evidence>
<dbReference type="GO" id="GO:0006351">
    <property type="term" value="P:DNA-templated transcription"/>
    <property type="evidence" value="ECO:0007669"/>
    <property type="project" value="InterPro"/>
</dbReference>
<dbReference type="EMBL" id="JAKKPZ010000005">
    <property type="protein sequence ID" value="KAI1720793.1"/>
    <property type="molecule type" value="Genomic_DNA"/>
</dbReference>
<dbReference type="InterPro" id="IPR011262">
    <property type="entry name" value="DNA-dir_RNA_pol_insert"/>
</dbReference>
<dbReference type="InterPro" id="IPR036603">
    <property type="entry name" value="RBP11-like"/>
</dbReference>
<dbReference type="GO" id="GO:0003899">
    <property type="term" value="F:DNA-directed RNA polymerase activity"/>
    <property type="evidence" value="ECO:0007669"/>
    <property type="project" value="InterPro"/>
</dbReference>
<gene>
    <name evidence="5" type="ORF">DdX_05040</name>
</gene>
<accession>A0AAD4RAB7</accession>
<dbReference type="InterPro" id="IPR022842">
    <property type="entry name" value="RNAP_Rpo3/Rpb3/RPAC1"/>
</dbReference>
<dbReference type="GO" id="GO:0005666">
    <property type="term" value="C:RNA polymerase III complex"/>
    <property type="evidence" value="ECO:0007669"/>
    <property type="project" value="TreeGrafter"/>
</dbReference>
<protein>
    <submittedName>
        <fullName evidence="5">RNA polymerase rpb3/RpoA insert domain-containing protein</fullName>
    </submittedName>
</protein>
<organism evidence="5 6">
    <name type="scientific">Ditylenchus destructor</name>
    <dbReference type="NCBI Taxonomy" id="166010"/>
    <lineage>
        <taxon>Eukaryota</taxon>
        <taxon>Metazoa</taxon>
        <taxon>Ecdysozoa</taxon>
        <taxon>Nematoda</taxon>
        <taxon>Chromadorea</taxon>
        <taxon>Rhabditida</taxon>
        <taxon>Tylenchina</taxon>
        <taxon>Tylenchomorpha</taxon>
        <taxon>Sphaerularioidea</taxon>
        <taxon>Anguinidae</taxon>
        <taxon>Anguininae</taxon>
        <taxon>Ditylenchus</taxon>
    </lineage>
</organism>
<dbReference type="CDD" id="cd07032">
    <property type="entry name" value="RNAP_I_II_AC40"/>
    <property type="match status" value="1"/>
</dbReference>
<evidence type="ECO:0000313" key="6">
    <source>
        <dbReference type="Proteomes" id="UP001201812"/>
    </source>
</evidence>
<evidence type="ECO:0000259" key="4">
    <source>
        <dbReference type="SMART" id="SM00662"/>
    </source>
</evidence>
<dbReference type="InterPro" id="IPR033901">
    <property type="entry name" value="RNAPI/III_AC40"/>
</dbReference>
<keyword evidence="6" id="KW-1185">Reference proteome</keyword>
<evidence type="ECO:0000256" key="3">
    <source>
        <dbReference type="ARBA" id="ARBA00025804"/>
    </source>
</evidence>
<dbReference type="PANTHER" id="PTHR11800">
    <property type="entry name" value="DNA-DIRECTED RNA POLYMERASE"/>
    <property type="match status" value="1"/>
</dbReference>
<evidence type="ECO:0000256" key="1">
    <source>
        <dbReference type="ARBA" id="ARBA00022478"/>
    </source>
</evidence>
<feature type="domain" description="DNA-directed RNA polymerase RpoA/D/Rpb3-type" evidence="4">
    <location>
        <begin position="47"/>
        <end position="336"/>
    </location>
</feature>
<dbReference type="AlphaFoldDB" id="A0AAD4RAB7"/>
<dbReference type="Pfam" id="PF01193">
    <property type="entry name" value="RNA_pol_L"/>
    <property type="match status" value="1"/>
</dbReference>
<name>A0AAD4RAB7_9BILA</name>
<dbReference type="Proteomes" id="UP001201812">
    <property type="component" value="Unassembled WGS sequence"/>
</dbReference>
<dbReference type="InterPro" id="IPR036643">
    <property type="entry name" value="RNApol_insert_sf"/>
</dbReference>
<evidence type="ECO:0000256" key="2">
    <source>
        <dbReference type="ARBA" id="ARBA00023163"/>
    </source>
</evidence>
<comment type="similarity">
    <text evidence="3">Belongs to the archaeal Rpo3/eukaryotic RPB3 RNA polymerase subunit family.</text>
</comment>
<keyword evidence="2" id="KW-0804">Transcription</keyword>
<dbReference type="SMART" id="SM00662">
    <property type="entry name" value="RPOLD"/>
    <property type="match status" value="1"/>
</dbReference>
<dbReference type="InterPro" id="IPR011263">
    <property type="entry name" value="DNA-dir_RNA_pol_RpoA/D/Rpb3"/>
</dbReference>
<sequence length="341" mass="38222">MNRGDTLQILEDTAMSGYSKTDQEWNVDEFLNRVTVAFTHETEDGMDVEFDLANVGASMANAIRRVLIAEVPSMAIEKVYLYQNTSVIPDEVLCHRLGLLPIYANPSHFLFPARRDLTDEDREKSNDVEEEPPGDCKENIIFELHVKCKKKKGTQAATAGQTGSEKVLSGSFKWVPIEKQEKIHAENPPRMVHDDIIVAKMRPGQEIEARCHCVKGIGRDHAKFSPVATASYRLLPEIQITRTLRGEDAELLKSSFSKGVIEIDELSGAAFVKNARKDTCSRNVFQHDGIKDAVEMSKNQNYFIFRVESTGAVKGVDLTLTSLRVLHAKLKNLHALVKEKL</sequence>
<dbReference type="SUPFAM" id="SSF56553">
    <property type="entry name" value="Insert subdomain of RNA polymerase alpha subunit"/>
    <property type="match status" value="1"/>
</dbReference>
<dbReference type="GO" id="GO:0005736">
    <property type="term" value="C:RNA polymerase I complex"/>
    <property type="evidence" value="ECO:0007669"/>
    <property type="project" value="TreeGrafter"/>
</dbReference>